<evidence type="ECO:0000313" key="8">
    <source>
        <dbReference type="Proteomes" id="UP001363460"/>
    </source>
</evidence>
<dbReference type="InterPro" id="IPR050367">
    <property type="entry name" value="APC_superfamily"/>
</dbReference>
<feature type="transmembrane region" description="Helical" evidence="6">
    <location>
        <begin position="382"/>
        <end position="403"/>
    </location>
</feature>
<feature type="transmembrane region" description="Helical" evidence="6">
    <location>
        <begin position="216"/>
        <end position="243"/>
    </location>
</feature>
<evidence type="ECO:0000256" key="4">
    <source>
        <dbReference type="ARBA" id="ARBA00022989"/>
    </source>
</evidence>
<keyword evidence="5 6" id="KW-0472">Membrane</keyword>
<evidence type="ECO:0000256" key="1">
    <source>
        <dbReference type="ARBA" id="ARBA00004651"/>
    </source>
</evidence>
<protein>
    <submittedName>
        <fullName evidence="7">Amino acid permease</fullName>
    </submittedName>
</protein>
<feature type="transmembrane region" description="Helical" evidence="6">
    <location>
        <begin position="126"/>
        <end position="145"/>
    </location>
</feature>
<feature type="transmembrane region" description="Helical" evidence="6">
    <location>
        <begin position="12"/>
        <end position="33"/>
    </location>
</feature>
<evidence type="ECO:0000256" key="6">
    <source>
        <dbReference type="SAM" id="Phobius"/>
    </source>
</evidence>
<feature type="transmembrane region" description="Helical" evidence="6">
    <location>
        <begin position="150"/>
        <end position="170"/>
    </location>
</feature>
<accession>A0ABZ2I733</accession>
<reference evidence="7 8" key="1">
    <citation type="submission" date="2024-02" db="EMBL/GenBank/DDBJ databases">
        <title>Distribution and functional of Brevundimonas-related endobacteria within Verticillium dahliae.</title>
        <authorList>
            <person name="Zeng H."/>
        </authorList>
    </citation>
    <scope>NUCLEOTIDE SEQUENCE [LARGE SCALE GENOMIC DNA]</scope>
    <source>
        <strain evidence="7 8">TRM 44200</strain>
    </source>
</reference>
<feature type="transmembrane region" description="Helical" evidence="6">
    <location>
        <begin position="317"/>
        <end position="335"/>
    </location>
</feature>
<evidence type="ECO:0000256" key="5">
    <source>
        <dbReference type="ARBA" id="ARBA00023136"/>
    </source>
</evidence>
<evidence type="ECO:0000256" key="2">
    <source>
        <dbReference type="ARBA" id="ARBA00022475"/>
    </source>
</evidence>
<feature type="transmembrane region" description="Helical" evidence="6">
    <location>
        <begin position="409"/>
        <end position="426"/>
    </location>
</feature>
<dbReference type="Gene3D" id="1.20.1740.10">
    <property type="entry name" value="Amino acid/polyamine transporter I"/>
    <property type="match status" value="1"/>
</dbReference>
<dbReference type="PANTHER" id="PTHR42770">
    <property type="entry name" value="AMINO ACID TRANSPORTER-RELATED"/>
    <property type="match status" value="1"/>
</dbReference>
<dbReference type="PANTHER" id="PTHR42770:SF7">
    <property type="entry name" value="MEMBRANE PROTEIN"/>
    <property type="match status" value="1"/>
</dbReference>
<feature type="transmembrane region" description="Helical" evidence="6">
    <location>
        <begin position="341"/>
        <end position="362"/>
    </location>
</feature>
<dbReference type="InterPro" id="IPR002293">
    <property type="entry name" value="AA/rel_permease1"/>
</dbReference>
<evidence type="ECO:0000256" key="3">
    <source>
        <dbReference type="ARBA" id="ARBA00022692"/>
    </source>
</evidence>
<dbReference type="PIRSF" id="PIRSF006060">
    <property type="entry name" value="AA_transporter"/>
    <property type="match status" value="1"/>
</dbReference>
<evidence type="ECO:0000313" key="7">
    <source>
        <dbReference type="EMBL" id="WWT53445.1"/>
    </source>
</evidence>
<keyword evidence="2" id="KW-1003">Cell membrane</keyword>
<feature type="transmembrane region" description="Helical" evidence="6">
    <location>
        <begin position="182"/>
        <end position="204"/>
    </location>
</feature>
<sequence length="439" mass="45630">MADAPRLRQGVGLLSVVALGMGLAVGVSIFSVIAPATALAGPAMLLAVVVAAVPMFIIAVTYAFMGSALPTAGASYEWPRRFLSPATGFMIAWLRIVGSVGAMLILALVLTRYVSMIVPVPTKPTMLAVFALVFGLNLVGVALAARVQTLLMGALILLFVVFALWGAPSIKPAAFTPFISEGWGGVLAATPLLIGLFFGIEAATEVGDEVRNSRRAIPIGVAASILSAMALYLMVAGVAIGVLGPEKLAASETPVLDAAAVFMGHDVAGPLIVVAAVLAIGKSLNALAMVFSRYLYAMARAGALPSPLARIHPRFQTPHIALAVAFGFCCLGLLAPMNLTALFLAVNVPTLLKYGATCLAAVRIARKHPEIHAQAVFRPNRAFVAVWGWLGAVASLVVVLLGLTTDWKPYVALLVWGLIGALCYAVRGRFGAPISETAQ</sequence>
<dbReference type="Pfam" id="PF13520">
    <property type="entry name" value="AA_permease_2"/>
    <property type="match status" value="1"/>
</dbReference>
<dbReference type="RefSeq" id="WP_338575168.1">
    <property type="nucleotide sequence ID" value="NZ_CP146369.1"/>
</dbReference>
<keyword evidence="8" id="KW-1185">Reference proteome</keyword>
<name>A0ABZ2I733_9CAUL</name>
<organism evidence="7 8">
    <name type="scientific">Brevundimonas olei</name>
    <dbReference type="NCBI Taxonomy" id="657642"/>
    <lineage>
        <taxon>Bacteria</taxon>
        <taxon>Pseudomonadati</taxon>
        <taxon>Pseudomonadota</taxon>
        <taxon>Alphaproteobacteria</taxon>
        <taxon>Caulobacterales</taxon>
        <taxon>Caulobacteraceae</taxon>
        <taxon>Brevundimonas</taxon>
    </lineage>
</organism>
<keyword evidence="4 6" id="KW-1133">Transmembrane helix</keyword>
<dbReference type="Proteomes" id="UP001363460">
    <property type="component" value="Chromosome"/>
</dbReference>
<proteinExistence type="predicted"/>
<feature type="transmembrane region" description="Helical" evidence="6">
    <location>
        <begin position="86"/>
        <end position="114"/>
    </location>
</feature>
<dbReference type="EMBL" id="CP146369">
    <property type="protein sequence ID" value="WWT53445.1"/>
    <property type="molecule type" value="Genomic_DNA"/>
</dbReference>
<comment type="subcellular location">
    <subcellularLocation>
        <location evidence="1">Cell membrane</location>
        <topology evidence="1">Multi-pass membrane protein</topology>
    </subcellularLocation>
</comment>
<feature type="transmembrane region" description="Helical" evidence="6">
    <location>
        <begin position="39"/>
        <end position="65"/>
    </location>
</feature>
<gene>
    <name evidence="7" type="ORF">V8J38_09190</name>
</gene>
<keyword evidence="3 6" id="KW-0812">Transmembrane</keyword>